<gene>
    <name evidence="3" type="ORF">ACFPQ9_11845</name>
</gene>
<comment type="caution">
    <text evidence="3">The sequence shown here is derived from an EMBL/GenBank/DDBJ whole genome shotgun (WGS) entry which is preliminary data.</text>
</comment>
<evidence type="ECO:0000313" key="3">
    <source>
        <dbReference type="EMBL" id="MFC5214515.1"/>
    </source>
</evidence>
<evidence type="ECO:0000256" key="2">
    <source>
        <dbReference type="SAM" id="Phobius"/>
    </source>
</evidence>
<dbReference type="RefSeq" id="WP_380850958.1">
    <property type="nucleotide sequence ID" value="NZ_JBHSKM010000005.1"/>
</dbReference>
<protein>
    <submittedName>
        <fullName evidence="3">DUF4407 domain-containing protein</fullName>
    </submittedName>
</protein>
<keyword evidence="2" id="KW-0472">Membrane</keyword>
<accession>A0ABW0CF83</accession>
<dbReference type="Proteomes" id="UP001596263">
    <property type="component" value="Unassembled WGS sequence"/>
</dbReference>
<feature type="transmembrane region" description="Helical" evidence="2">
    <location>
        <begin position="340"/>
        <end position="361"/>
    </location>
</feature>
<name>A0ABW0CF83_STRCD</name>
<dbReference type="InterPro" id="IPR025519">
    <property type="entry name" value="DUF4407"/>
</dbReference>
<reference evidence="4" key="1">
    <citation type="journal article" date="2019" name="Int. J. Syst. Evol. Microbiol.">
        <title>The Global Catalogue of Microorganisms (GCM) 10K type strain sequencing project: providing services to taxonomists for standard genome sequencing and annotation.</title>
        <authorList>
            <consortium name="The Broad Institute Genomics Platform"/>
            <consortium name="The Broad Institute Genome Sequencing Center for Infectious Disease"/>
            <person name="Wu L."/>
            <person name="Ma J."/>
        </authorList>
    </citation>
    <scope>NUCLEOTIDE SEQUENCE [LARGE SCALE GENOMIC DNA]</scope>
    <source>
        <strain evidence="4">KCTC 42586</strain>
    </source>
</reference>
<feature type="transmembrane region" description="Helical" evidence="2">
    <location>
        <begin position="59"/>
        <end position="84"/>
    </location>
</feature>
<sequence>MATDTPLRPADSPGRAGHDDDRGSIRPIAPATGPAARLRGLIGIREELLAWVPEERTRYTWYGAIVLNTAMVGALSMALALGSFRSDLPLPAVLAVAAVWFWVVLVMDSWLVSSTHGTAVKKWSLGLRLVLSVLLGLFIAEPILFQIFDKEIRQEISVGNDQKVADYRGMLVACNPTGGASTADRPECRRYQLKVAGSPAELAEQIASNESRTKALAAQVTSVNGTLKDKMETEQRLCGPDNWIWRNGVRDVTITCERARADSSAYRRTSKIGTYEKQLGTLRAEGQRLAEKKNKAADTYQPLLQQAIDTKTQKRAADLDTDGILTRAHGLTQVAGSDGFALFLTIVLHLLLLGFDALPVLAKFMSGSTMYDTVLGTRFEATRRLHTDELQVRHECARMEHDVQRHQVELDTRDRMQALEHHYRTAQAERTVRERAELDARMERILRARRV</sequence>
<feature type="transmembrane region" description="Helical" evidence="2">
    <location>
        <begin position="125"/>
        <end position="148"/>
    </location>
</feature>
<keyword evidence="4" id="KW-1185">Reference proteome</keyword>
<feature type="transmembrane region" description="Helical" evidence="2">
    <location>
        <begin position="90"/>
        <end position="113"/>
    </location>
</feature>
<dbReference type="Pfam" id="PF14362">
    <property type="entry name" value="DUF4407"/>
    <property type="match status" value="1"/>
</dbReference>
<proteinExistence type="predicted"/>
<feature type="region of interest" description="Disordered" evidence="1">
    <location>
        <begin position="1"/>
        <end position="31"/>
    </location>
</feature>
<organism evidence="3 4">
    <name type="scientific">Streptomyces coerulescens</name>
    <dbReference type="NCBI Taxonomy" id="29304"/>
    <lineage>
        <taxon>Bacteria</taxon>
        <taxon>Bacillati</taxon>
        <taxon>Actinomycetota</taxon>
        <taxon>Actinomycetes</taxon>
        <taxon>Kitasatosporales</taxon>
        <taxon>Streptomycetaceae</taxon>
        <taxon>Streptomyces</taxon>
    </lineage>
</organism>
<evidence type="ECO:0000313" key="4">
    <source>
        <dbReference type="Proteomes" id="UP001596263"/>
    </source>
</evidence>
<keyword evidence="2" id="KW-1133">Transmembrane helix</keyword>
<dbReference type="EMBL" id="JBHSKM010000005">
    <property type="protein sequence ID" value="MFC5214515.1"/>
    <property type="molecule type" value="Genomic_DNA"/>
</dbReference>
<keyword evidence="2" id="KW-0812">Transmembrane</keyword>
<evidence type="ECO:0000256" key="1">
    <source>
        <dbReference type="SAM" id="MobiDB-lite"/>
    </source>
</evidence>